<dbReference type="AlphaFoldDB" id="A0A1G8SM23"/>
<protein>
    <submittedName>
        <fullName evidence="2">Protein kinase domain-containing protein</fullName>
    </submittedName>
</protein>
<dbReference type="GO" id="GO:0005524">
    <property type="term" value="F:ATP binding"/>
    <property type="evidence" value="ECO:0007669"/>
    <property type="project" value="InterPro"/>
</dbReference>
<dbReference type="PROSITE" id="PS00109">
    <property type="entry name" value="PROTEIN_KINASE_TYR"/>
    <property type="match status" value="1"/>
</dbReference>
<keyword evidence="2" id="KW-0418">Kinase</keyword>
<sequence length="170" mass="19392">MCGVSSFPERQDATRQCHATAPNGQRVALKILSTEAKEDSAWLRRFLMEEWIARRLDSSNELKPAPAPESRSSLYVLTEFVERQTLRQWMADQESVSLIQFRGIMGQAIGGLRAFHRKQMLHQDLRPENLMIDADGTVKIIDCGVTRVEHPKGDRAKVEMSGKYLSYNAW</sequence>
<dbReference type="Proteomes" id="UP000199382">
    <property type="component" value="Unassembled WGS sequence"/>
</dbReference>
<gene>
    <name evidence="2" type="ORF">SAMN04488026_101551</name>
</gene>
<evidence type="ECO:0000313" key="3">
    <source>
        <dbReference type="Proteomes" id="UP000199382"/>
    </source>
</evidence>
<name>A0A1G8SM23_9RHOB</name>
<dbReference type="PROSITE" id="PS50011">
    <property type="entry name" value="PROTEIN_KINASE_DOM"/>
    <property type="match status" value="1"/>
</dbReference>
<keyword evidence="2" id="KW-0808">Transferase</keyword>
<dbReference type="GO" id="GO:0004674">
    <property type="term" value="F:protein serine/threonine kinase activity"/>
    <property type="evidence" value="ECO:0007669"/>
    <property type="project" value="TreeGrafter"/>
</dbReference>
<dbReference type="EMBL" id="FNEK01000015">
    <property type="protein sequence ID" value="SDJ30306.1"/>
    <property type="molecule type" value="Genomic_DNA"/>
</dbReference>
<organism evidence="2 3">
    <name type="scientific">Aliiruegeria lutimaris</name>
    <dbReference type="NCBI Taxonomy" id="571298"/>
    <lineage>
        <taxon>Bacteria</taxon>
        <taxon>Pseudomonadati</taxon>
        <taxon>Pseudomonadota</taxon>
        <taxon>Alphaproteobacteria</taxon>
        <taxon>Rhodobacterales</taxon>
        <taxon>Roseobacteraceae</taxon>
        <taxon>Aliiruegeria</taxon>
    </lineage>
</organism>
<evidence type="ECO:0000259" key="1">
    <source>
        <dbReference type="PROSITE" id="PS50011"/>
    </source>
</evidence>
<keyword evidence="3" id="KW-1185">Reference proteome</keyword>
<dbReference type="InterPro" id="IPR000719">
    <property type="entry name" value="Prot_kinase_dom"/>
</dbReference>
<dbReference type="Pfam" id="PF00069">
    <property type="entry name" value="Pkinase"/>
    <property type="match status" value="1"/>
</dbReference>
<proteinExistence type="predicted"/>
<dbReference type="RefSeq" id="WP_170844507.1">
    <property type="nucleotide sequence ID" value="NZ_FNEK01000015.1"/>
</dbReference>
<dbReference type="SUPFAM" id="SSF56112">
    <property type="entry name" value="Protein kinase-like (PK-like)"/>
    <property type="match status" value="1"/>
</dbReference>
<dbReference type="STRING" id="571298.SAMN04488026_101551"/>
<dbReference type="InterPro" id="IPR011009">
    <property type="entry name" value="Kinase-like_dom_sf"/>
</dbReference>
<evidence type="ECO:0000313" key="2">
    <source>
        <dbReference type="EMBL" id="SDJ30306.1"/>
    </source>
</evidence>
<dbReference type="PANTHER" id="PTHR44167:SF24">
    <property type="entry name" value="SERINE_THREONINE-PROTEIN KINASE CHK2"/>
    <property type="match status" value="1"/>
</dbReference>
<dbReference type="PANTHER" id="PTHR44167">
    <property type="entry name" value="OVARIAN-SPECIFIC SERINE/THREONINE-PROTEIN KINASE LOK-RELATED"/>
    <property type="match status" value="1"/>
</dbReference>
<dbReference type="InterPro" id="IPR008266">
    <property type="entry name" value="Tyr_kinase_AS"/>
</dbReference>
<feature type="domain" description="Protein kinase" evidence="1">
    <location>
        <begin position="1"/>
        <end position="170"/>
    </location>
</feature>
<reference evidence="2 3" key="1">
    <citation type="submission" date="2016-10" db="EMBL/GenBank/DDBJ databases">
        <authorList>
            <person name="de Groot N.N."/>
        </authorList>
    </citation>
    <scope>NUCLEOTIDE SEQUENCE [LARGE SCALE GENOMIC DNA]</scope>
    <source>
        <strain evidence="2 3">DSM 25294</strain>
    </source>
</reference>
<accession>A0A1G8SM23</accession>
<dbReference type="Gene3D" id="1.10.510.10">
    <property type="entry name" value="Transferase(Phosphotransferase) domain 1"/>
    <property type="match status" value="1"/>
</dbReference>